<dbReference type="Proteomes" id="UP000465712">
    <property type="component" value="Unassembled WGS sequence"/>
</dbReference>
<dbReference type="EMBL" id="WXWW01000038">
    <property type="protein sequence ID" value="NAW63969.1"/>
    <property type="molecule type" value="Genomic_DNA"/>
</dbReference>
<evidence type="ECO:0000313" key="2">
    <source>
        <dbReference type="Proteomes" id="UP000465712"/>
    </source>
</evidence>
<protein>
    <recommendedName>
        <fullName evidence="3">Gp42</fullName>
    </recommendedName>
</protein>
<dbReference type="RefSeq" id="WP_161442474.1">
    <property type="nucleotide sequence ID" value="NZ_WXWW01000038.1"/>
</dbReference>
<name>A0A7X4W863_9GAMM</name>
<accession>A0A7X4W863</accession>
<organism evidence="1 2">
    <name type="scientific">Photobacterium halotolerans</name>
    <dbReference type="NCBI Taxonomy" id="265726"/>
    <lineage>
        <taxon>Bacteria</taxon>
        <taxon>Pseudomonadati</taxon>
        <taxon>Pseudomonadota</taxon>
        <taxon>Gammaproteobacteria</taxon>
        <taxon>Vibrionales</taxon>
        <taxon>Vibrionaceae</taxon>
        <taxon>Photobacterium</taxon>
    </lineage>
</organism>
<sequence length="227" mass="25524">MKELQTIVQSQIESMIQSGAIEEMIQTRLNTAIKDSIDTAMRSYGDFGKSLEAKISESLNGAINNVSLPEYNKFIADTVHECYGSLLSEEMKPKLQELLEHKLSAVPDEISFDAICEQVKLAWGDECRGNGHEEIEIQHSSRNTAYEFKFVHPEYESESITITCYNHSGDGFTIGYINEDRREISSSITGATHAMGIAGFFYRLYCNKTKITGLDEGIESSIYFGWD</sequence>
<dbReference type="AlphaFoldDB" id="A0A7X4W863"/>
<evidence type="ECO:0000313" key="1">
    <source>
        <dbReference type="EMBL" id="NAW63969.1"/>
    </source>
</evidence>
<reference evidence="1 2" key="1">
    <citation type="submission" date="2017-05" db="EMBL/GenBank/DDBJ databases">
        <title>High clonality and local adaptation shapes Vibrionaceae linages within an endangered oasis.</title>
        <authorList>
            <person name="Vazquez-Rosas-Landa M."/>
        </authorList>
    </citation>
    <scope>NUCLEOTIDE SEQUENCE [LARGE SCALE GENOMIC DNA]</scope>
    <source>
        <strain evidence="1 2">P46_P4S1P180</strain>
    </source>
</reference>
<gene>
    <name evidence="1" type="ORF">CAG72_01955</name>
</gene>
<proteinExistence type="predicted"/>
<evidence type="ECO:0008006" key="3">
    <source>
        <dbReference type="Google" id="ProtNLM"/>
    </source>
</evidence>
<comment type="caution">
    <text evidence="1">The sequence shown here is derived from an EMBL/GenBank/DDBJ whole genome shotgun (WGS) entry which is preliminary data.</text>
</comment>